<dbReference type="Gene3D" id="3.20.20.80">
    <property type="entry name" value="Glycosidases"/>
    <property type="match status" value="1"/>
</dbReference>
<sequence>MPSSTPWTPSWTWILLTTLLTLPSCIQSKAVFAHFMLANTENYTVSTWKTDIHAAKSSLIDAFALNTGHGMNHTTQSLNDAFTAAEELDFKLFFSLDYSGAGPWPKNSVIELLKRYTGRSAYFQHDGKPLVSTFEGFQHAGDWADIKSEVSSDVEGCCFFIPDWTSVGPRRATSSSSSSSSAAVPVIDGLMSWDAWPDGANPMNTSEDLEYMSNLASRPYIMPVSPWFYTNLKQFNKNWVWRGDDLWYTRWQQVLEVQPEYVEILTWNDYGESHYIGPLREEARGVFGQAGALFDYAEGMDHDGWRVLLPYLIGVYKGDIEEGEVEEEVLSVWYRLSPAGACGDGGTMGNTESQNQVVLEAGEVLEDKVFYSAVLEGDAEVRVSIGGVNRSVEWTGVPEGGKGVYHGSVDMEDRTGQVVVTLSRDGEFLAQMKGRGIETSCGGNLTNWNAWVGNATAVSSKRRGGDGGGGGEESTSSISFSVQMWGGWIVIPFRLSVYQRPGAPSRNSTKHRSPGTQSR</sequence>
<dbReference type="InterPro" id="IPR005197">
    <property type="entry name" value="Glyco_hydro_71"/>
</dbReference>
<keyword evidence="2" id="KW-0732">Signal</keyword>
<accession>A0ABR4HG26</accession>
<name>A0ABR4HG26_9EURO</name>
<dbReference type="InterPro" id="IPR051130">
    <property type="entry name" value="Mito_struct-func_regulator"/>
</dbReference>
<feature type="signal peptide" evidence="2">
    <location>
        <begin position="1"/>
        <end position="28"/>
    </location>
</feature>
<protein>
    <submittedName>
        <fullName evidence="3">Glycosyl hydrolase family 71-domain-containing protein</fullName>
    </submittedName>
</protein>
<dbReference type="EMBL" id="JBFXLS010000128">
    <property type="protein sequence ID" value="KAL2814367.1"/>
    <property type="molecule type" value="Genomic_DNA"/>
</dbReference>
<dbReference type="PANTHER" id="PTHR43173">
    <property type="entry name" value="ABC1 FAMILY PROTEIN"/>
    <property type="match status" value="1"/>
</dbReference>
<evidence type="ECO:0000313" key="3">
    <source>
        <dbReference type="EMBL" id="KAL2814367.1"/>
    </source>
</evidence>
<dbReference type="Pfam" id="PF03659">
    <property type="entry name" value="Glyco_hydro_71"/>
    <property type="match status" value="1"/>
</dbReference>
<feature type="chain" id="PRO_5045320117" evidence="2">
    <location>
        <begin position="29"/>
        <end position="519"/>
    </location>
</feature>
<dbReference type="GO" id="GO:0016787">
    <property type="term" value="F:hydrolase activity"/>
    <property type="evidence" value="ECO:0007669"/>
    <property type="project" value="UniProtKB-KW"/>
</dbReference>
<evidence type="ECO:0000313" key="4">
    <source>
        <dbReference type="Proteomes" id="UP001610335"/>
    </source>
</evidence>
<keyword evidence="3" id="KW-0378">Hydrolase</keyword>
<feature type="region of interest" description="Disordered" evidence="1">
    <location>
        <begin position="500"/>
        <end position="519"/>
    </location>
</feature>
<evidence type="ECO:0000256" key="1">
    <source>
        <dbReference type="SAM" id="MobiDB-lite"/>
    </source>
</evidence>
<dbReference type="CDD" id="cd11577">
    <property type="entry name" value="GH71"/>
    <property type="match status" value="1"/>
</dbReference>
<organism evidence="3 4">
    <name type="scientific">Aspergillus cavernicola</name>
    <dbReference type="NCBI Taxonomy" id="176166"/>
    <lineage>
        <taxon>Eukaryota</taxon>
        <taxon>Fungi</taxon>
        <taxon>Dikarya</taxon>
        <taxon>Ascomycota</taxon>
        <taxon>Pezizomycotina</taxon>
        <taxon>Eurotiomycetes</taxon>
        <taxon>Eurotiomycetidae</taxon>
        <taxon>Eurotiales</taxon>
        <taxon>Aspergillaceae</taxon>
        <taxon>Aspergillus</taxon>
        <taxon>Aspergillus subgen. Nidulantes</taxon>
    </lineage>
</organism>
<dbReference type="PANTHER" id="PTHR43173:SF33">
    <property type="entry name" value="ASCUS WALL ENDO-1,3-ALPHA-GLUCANASE-RELATED"/>
    <property type="match status" value="1"/>
</dbReference>
<gene>
    <name evidence="3" type="ORF">BDW59DRAFT_176501</name>
</gene>
<proteinExistence type="predicted"/>
<keyword evidence="4" id="KW-1185">Reference proteome</keyword>
<evidence type="ECO:0000256" key="2">
    <source>
        <dbReference type="SAM" id="SignalP"/>
    </source>
</evidence>
<reference evidence="3 4" key="1">
    <citation type="submission" date="2024-07" db="EMBL/GenBank/DDBJ databases">
        <title>Section-level genome sequencing and comparative genomics of Aspergillus sections Usti and Cavernicolus.</title>
        <authorList>
            <consortium name="Lawrence Berkeley National Laboratory"/>
            <person name="Nybo J.L."/>
            <person name="Vesth T.C."/>
            <person name="Theobald S."/>
            <person name="Frisvad J.C."/>
            <person name="Larsen T.O."/>
            <person name="Kjaerboelling I."/>
            <person name="Rothschild-Mancinelli K."/>
            <person name="Lyhne E.K."/>
            <person name="Kogle M.E."/>
            <person name="Barry K."/>
            <person name="Clum A."/>
            <person name="Na H."/>
            <person name="Ledsgaard L."/>
            <person name="Lin J."/>
            <person name="Lipzen A."/>
            <person name="Kuo A."/>
            <person name="Riley R."/>
            <person name="Mondo S."/>
            <person name="LaButti K."/>
            <person name="Haridas S."/>
            <person name="Pangalinan J."/>
            <person name="Salamov A.A."/>
            <person name="Simmons B.A."/>
            <person name="Magnuson J.K."/>
            <person name="Chen J."/>
            <person name="Drula E."/>
            <person name="Henrissat B."/>
            <person name="Wiebenga A."/>
            <person name="Lubbers R.J."/>
            <person name="Gomes A.C."/>
            <person name="Makela M.R."/>
            <person name="Stajich J."/>
            <person name="Grigoriev I.V."/>
            <person name="Mortensen U.H."/>
            <person name="De vries R.P."/>
            <person name="Baker S.E."/>
            <person name="Andersen M.R."/>
        </authorList>
    </citation>
    <scope>NUCLEOTIDE SEQUENCE [LARGE SCALE GENOMIC DNA]</scope>
    <source>
        <strain evidence="3 4">CBS 600.67</strain>
    </source>
</reference>
<dbReference type="Proteomes" id="UP001610335">
    <property type="component" value="Unassembled WGS sequence"/>
</dbReference>
<comment type="caution">
    <text evidence="3">The sequence shown here is derived from an EMBL/GenBank/DDBJ whole genome shotgun (WGS) entry which is preliminary data.</text>
</comment>